<dbReference type="Proteomes" id="UP000006362">
    <property type="component" value="Chromosome"/>
</dbReference>
<evidence type="ECO:0000313" key="2">
    <source>
        <dbReference type="Proteomes" id="UP000006362"/>
    </source>
</evidence>
<sequence length="302" mass="32912">MPFTDKQTALRIGTSSLVLVDAEDISYSVKTDKAGRNIYRNTISKIQPDRVVRRYIELSFKMPLCGRGDRVATHLEILKACECKVNFSDGKTVITPTTGSSDTVQFELYRAGKKFVGSAGKGSAKIEIKSGNIPYLNYTFTALIQDIQDADLPDEAPEAIATPLVNENVKILVGETAYPVTCESFELDFGLDVKPRAAITAPGGIAGIVVQERVVQGKFNPDAEKRATFDVWGVYLGNGTDPIVVDASGPTMTVVEPGSRYKITLPRVTYTNVSDAVQDGIVVDEIQFEATGVDDEFTIEIW</sequence>
<accession>E8T320</accession>
<proteinExistence type="predicted"/>
<dbReference type="AlphaFoldDB" id="E8T320"/>
<name>E8T320_THEA1</name>
<protein>
    <submittedName>
        <fullName evidence="1">Uncharacterized protein</fullName>
    </submittedName>
</protein>
<dbReference type="STRING" id="648996.Theam_0051"/>
<dbReference type="KEGG" id="tam:Theam_0051"/>
<dbReference type="RefSeq" id="WP_013536811.1">
    <property type="nucleotide sequence ID" value="NC_014926.1"/>
</dbReference>
<dbReference type="EMBL" id="CP002444">
    <property type="protein sequence ID" value="ADU96025.1"/>
    <property type="molecule type" value="Genomic_DNA"/>
</dbReference>
<organism evidence="1 2">
    <name type="scientific">Thermovibrio ammonificans (strain DSM 15698 / JCM 12110 / HB-1)</name>
    <dbReference type="NCBI Taxonomy" id="648996"/>
    <lineage>
        <taxon>Bacteria</taxon>
        <taxon>Pseudomonadati</taxon>
        <taxon>Aquificota</taxon>
        <taxon>Aquificia</taxon>
        <taxon>Desulfurobacteriales</taxon>
        <taxon>Desulfurobacteriaceae</taxon>
        <taxon>Thermovibrio</taxon>
    </lineage>
</organism>
<gene>
    <name evidence="1" type="ordered locus">Theam_0051</name>
</gene>
<dbReference type="HOGENOM" id="CLU_921125_0_0_0"/>
<reference evidence="1" key="1">
    <citation type="submission" date="2011-01" db="EMBL/GenBank/DDBJ databases">
        <title>Complete sequence of chromosome of Thermovibrio ammonificans HB-1.</title>
        <authorList>
            <consortium name="US DOE Joint Genome Institute"/>
            <person name="Lucas S."/>
            <person name="Copeland A."/>
            <person name="Lapidus A."/>
            <person name="Cheng J.-F."/>
            <person name="Goodwin L."/>
            <person name="Pitluck S."/>
            <person name="Davenport K."/>
            <person name="Detter J.C."/>
            <person name="Han C."/>
            <person name="Tapia R."/>
            <person name="Land M."/>
            <person name="Hauser L."/>
            <person name="Kyrpides N."/>
            <person name="Ivanova N."/>
            <person name="Ovchinnikova G."/>
            <person name="Vetriani C."/>
            <person name="Woyke T."/>
        </authorList>
    </citation>
    <scope>NUCLEOTIDE SEQUENCE [LARGE SCALE GENOMIC DNA]</scope>
    <source>
        <strain evidence="1">HB-1</strain>
    </source>
</reference>
<keyword evidence="2" id="KW-1185">Reference proteome</keyword>
<evidence type="ECO:0000313" key="1">
    <source>
        <dbReference type="EMBL" id="ADU96025.1"/>
    </source>
</evidence>